<accession>A0A2A2K4Y8</accession>
<keyword evidence="3" id="KW-0175">Coiled coil</keyword>
<dbReference type="Pfam" id="PF07395">
    <property type="entry name" value="Mig-14"/>
    <property type="match status" value="2"/>
</dbReference>
<dbReference type="EMBL" id="LIAE01009629">
    <property type="protein sequence ID" value="PAV69024.1"/>
    <property type="molecule type" value="Genomic_DNA"/>
</dbReference>
<dbReference type="GO" id="GO:0016020">
    <property type="term" value="C:membrane"/>
    <property type="evidence" value="ECO:0007669"/>
    <property type="project" value="GOC"/>
</dbReference>
<dbReference type="Pfam" id="PF02585">
    <property type="entry name" value="PIG-L"/>
    <property type="match status" value="1"/>
</dbReference>
<evidence type="ECO:0000256" key="3">
    <source>
        <dbReference type="SAM" id="Coils"/>
    </source>
</evidence>
<evidence type="ECO:0000256" key="2">
    <source>
        <dbReference type="ARBA" id="ARBA00012176"/>
    </source>
</evidence>
<keyword evidence="6" id="KW-1185">Reference proteome</keyword>
<gene>
    <name evidence="5" type="ORF">WR25_24653</name>
</gene>
<dbReference type="InterPro" id="IPR003737">
    <property type="entry name" value="GlcNAc_PI_deacetylase-related"/>
</dbReference>
<dbReference type="Proteomes" id="UP000218231">
    <property type="component" value="Unassembled WGS sequence"/>
</dbReference>
<feature type="transmembrane region" description="Helical" evidence="4">
    <location>
        <begin position="228"/>
        <end position="246"/>
    </location>
</feature>
<keyword evidence="4" id="KW-1133">Transmembrane helix</keyword>
<dbReference type="SUPFAM" id="SSF53756">
    <property type="entry name" value="UDP-Glycosyltransferase/glycogen phosphorylase"/>
    <property type="match status" value="1"/>
</dbReference>
<dbReference type="EC" id="3.5.1.89" evidence="2"/>
<proteinExistence type="inferred from homology"/>
<evidence type="ECO:0000313" key="5">
    <source>
        <dbReference type="EMBL" id="PAV69024.1"/>
    </source>
</evidence>
<reference evidence="5 6" key="1">
    <citation type="journal article" date="2017" name="Curr. Biol.">
        <title>Genome architecture and evolution of a unichromosomal asexual nematode.</title>
        <authorList>
            <person name="Fradin H."/>
            <person name="Zegar C."/>
            <person name="Gutwein M."/>
            <person name="Lucas J."/>
            <person name="Kovtun M."/>
            <person name="Corcoran D."/>
            <person name="Baugh L.R."/>
            <person name="Kiontke K."/>
            <person name="Gunsalus K."/>
            <person name="Fitch D.H."/>
            <person name="Piano F."/>
        </authorList>
    </citation>
    <scope>NUCLEOTIDE SEQUENCE [LARGE SCALE GENOMIC DNA]</scope>
    <source>
        <strain evidence="5">PF1309</strain>
    </source>
</reference>
<protein>
    <recommendedName>
        <fullName evidence="2">N-acetylglucosaminylphosphatidylinositol deacetylase</fullName>
        <ecNumber evidence="2">3.5.1.89</ecNumber>
    </recommendedName>
</protein>
<sequence>MVAGVPLLATACGGAREVVEGVGVLFPLGDAAQLAQGLKHMAGLDAGQREACALHMLQRLQQRFSDQAVRGAFWQLPQVRWRERGWQVIDAAAYGDTWQRFGGSVATHPLVIEQLADLAQIPVRYLGFPQDGELKAALPRRWGFPATGAARMAEVVERLRELLIGSVLFLEGAPIAIQLVYRVEAPQWISVEYVNGGVDPETKAFSPGLNMSANKQQLLKRHRKRKRVILLVLLVALLLTALWAWWLPPVLALVLWVAHEAWFSDHLFYVPGSDYQYDLQASERHALHGLGGVLALPKDCQLDGNETLLLRVNLRAGWLGRLLDPAVRIEGGVADCQTFERGVRGVRYLNLGGQAEALGAGRLRLSGRHCRVAPEMELLVLRHTDYLAGSLMVIAPHADDAELAAFAAYAQAKSSWIVTLTAGEIENAYYRETFGLDLVEAARLKGELRSWDSIAVPRWAGVPSQQCVQLGYFCMQLPAMQAEPETPVASREADLADTRPFRRFNEVALRSDADGRPTWHNMVQDLRELIERARPATIVMPHPTLDPHPDHVCAHDALQQALQGASWQPQNLLLYANHLHDNDRWPMGDAGTGVPLPPFFDAGLPMRPWVLGVGEQQQRQKAIALGMMHDLQPAAPFKRRVRRFLQRCLAGRRWPAFGDNEFFRKAVRRHELLWKEQRAILDRLYEGIAADCECDIRWLTGDEQADLRGYFHRHVQIDQYDRILFFLRFKKEIRQARFIRTIPNLVILEHDAYQNYIPCKYTGKFSEYYRQLPWARVITSGAVVTRRLRDEGFDAVFVPKGYDQALLRNENRERDIELAFVGSLRSVAYSGRKQMLESIAAALGFVDMHNIVLYRDLEQLREKLAQLRADLALAERISRNGQQLAEQRYTFHALGQAITEAMRAPLRPAAKPGLLTRVLLALGLSR</sequence>
<keyword evidence="4" id="KW-0472">Membrane</keyword>
<dbReference type="Gene3D" id="3.40.50.2000">
    <property type="entry name" value="Glycogen Phosphorylase B"/>
    <property type="match status" value="1"/>
</dbReference>
<dbReference type="GO" id="GO:0000225">
    <property type="term" value="F:N-acetylglucosaminylphosphatidylinositol deacetylase activity"/>
    <property type="evidence" value="ECO:0007669"/>
    <property type="project" value="UniProtKB-EC"/>
</dbReference>
<dbReference type="Gene3D" id="3.40.50.10320">
    <property type="entry name" value="LmbE-like"/>
    <property type="match status" value="1"/>
</dbReference>
<dbReference type="GO" id="GO:0006506">
    <property type="term" value="P:GPI anchor biosynthetic process"/>
    <property type="evidence" value="ECO:0007669"/>
    <property type="project" value="UniProtKB-UniPathway"/>
</dbReference>
<name>A0A2A2K4Y8_9BILA</name>
<organism evidence="5 6">
    <name type="scientific">Diploscapter pachys</name>
    <dbReference type="NCBI Taxonomy" id="2018661"/>
    <lineage>
        <taxon>Eukaryota</taxon>
        <taxon>Metazoa</taxon>
        <taxon>Ecdysozoa</taxon>
        <taxon>Nematoda</taxon>
        <taxon>Chromadorea</taxon>
        <taxon>Rhabditida</taxon>
        <taxon>Rhabditina</taxon>
        <taxon>Rhabditomorpha</taxon>
        <taxon>Rhabditoidea</taxon>
        <taxon>Rhabditidae</taxon>
        <taxon>Diploscapter</taxon>
    </lineage>
</organism>
<comment type="caution">
    <text evidence="5">The sequence shown here is derived from an EMBL/GenBank/DDBJ whole genome shotgun (WGS) entry which is preliminary data.</text>
</comment>
<comment type="similarity">
    <text evidence="1">Belongs to the PIGL family.</text>
</comment>
<dbReference type="InterPro" id="IPR009977">
    <property type="entry name" value="Mig-14"/>
</dbReference>
<dbReference type="STRING" id="2018661.A0A2A2K4Y8"/>
<evidence type="ECO:0000256" key="1">
    <source>
        <dbReference type="ARBA" id="ARBA00006066"/>
    </source>
</evidence>
<dbReference type="InterPro" id="IPR024078">
    <property type="entry name" value="LmbE-like_dom_sf"/>
</dbReference>
<dbReference type="SUPFAM" id="SSF102588">
    <property type="entry name" value="LmbE-like"/>
    <property type="match status" value="1"/>
</dbReference>
<dbReference type="UniPathway" id="UPA00196"/>
<evidence type="ECO:0000313" key="6">
    <source>
        <dbReference type="Proteomes" id="UP000218231"/>
    </source>
</evidence>
<feature type="coiled-coil region" evidence="3">
    <location>
        <begin position="850"/>
        <end position="877"/>
    </location>
</feature>
<evidence type="ECO:0000256" key="4">
    <source>
        <dbReference type="SAM" id="Phobius"/>
    </source>
</evidence>
<dbReference type="AlphaFoldDB" id="A0A2A2K4Y8"/>
<keyword evidence="4" id="KW-0812">Transmembrane</keyword>